<organism evidence="3 4">
    <name type="scientific">Nitzschia inconspicua</name>
    <dbReference type="NCBI Taxonomy" id="303405"/>
    <lineage>
        <taxon>Eukaryota</taxon>
        <taxon>Sar</taxon>
        <taxon>Stramenopiles</taxon>
        <taxon>Ochrophyta</taxon>
        <taxon>Bacillariophyta</taxon>
        <taxon>Bacillariophyceae</taxon>
        <taxon>Bacillariophycidae</taxon>
        <taxon>Bacillariales</taxon>
        <taxon>Bacillariaceae</taxon>
        <taxon>Nitzschia</taxon>
    </lineage>
</organism>
<feature type="compositionally biased region" description="Low complexity" evidence="1">
    <location>
        <begin position="288"/>
        <end position="312"/>
    </location>
</feature>
<dbReference type="InterPro" id="IPR043764">
    <property type="entry name" value="DUF5710"/>
</dbReference>
<accession>A0A9K3KGA0</accession>
<feature type="region of interest" description="Disordered" evidence="1">
    <location>
        <begin position="286"/>
        <end position="324"/>
    </location>
</feature>
<evidence type="ECO:0000256" key="1">
    <source>
        <dbReference type="SAM" id="MobiDB-lite"/>
    </source>
</evidence>
<name>A0A9K3KGA0_9STRA</name>
<feature type="domain" description="DUF5710" evidence="2">
    <location>
        <begin position="7"/>
        <end position="50"/>
    </location>
</feature>
<dbReference type="Pfam" id="PF18974">
    <property type="entry name" value="DUF5710"/>
    <property type="match status" value="2"/>
</dbReference>
<sequence>MSTYSFHLDVPFKDKDEVKYLGAKWNGKEKFWHYDGSAEMAWSRFEQWAPRLYLEVPYGEKDDAKSLGARWDNNAKKWYIEGQTLLYIDHFQNWLPAPSMPSGPTPVKSESFRVKSETPPTYSTPNPVKSESFRVKSETLPTYSTPSFQNTPPKKTSTKSGIGNAKDATTLRISDLMTIAQLKEECQHRGIKGFSGKNKDWMLDQLGVGSVWQHAKVQGNQVAATHKQSSNAAALRISHMMTIAQLKEECQFRGINGTSGKTKDWLLEQLGVGTIWQSESVKRNIATSSPAAKKPPAKSKSQPSAKHPAPASKGKRGGKGGKKGDAAFEAVVRIKFSQ</sequence>
<proteinExistence type="predicted"/>
<gene>
    <name evidence="3" type="ORF">IV203_020897</name>
</gene>
<evidence type="ECO:0000259" key="2">
    <source>
        <dbReference type="Pfam" id="PF18974"/>
    </source>
</evidence>
<evidence type="ECO:0000313" key="3">
    <source>
        <dbReference type="EMBL" id="KAG7342952.1"/>
    </source>
</evidence>
<reference evidence="3" key="2">
    <citation type="submission" date="2021-04" db="EMBL/GenBank/DDBJ databases">
        <authorList>
            <person name="Podell S."/>
        </authorList>
    </citation>
    <scope>NUCLEOTIDE SEQUENCE</scope>
    <source>
        <strain evidence="3">Hildebrandi</strain>
    </source>
</reference>
<keyword evidence="4" id="KW-1185">Reference proteome</keyword>
<feature type="compositionally biased region" description="Polar residues" evidence="1">
    <location>
        <begin position="139"/>
        <end position="161"/>
    </location>
</feature>
<feature type="domain" description="DUF5710" evidence="2">
    <location>
        <begin position="51"/>
        <end position="96"/>
    </location>
</feature>
<dbReference type="AlphaFoldDB" id="A0A9K3KGA0"/>
<protein>
    <submittedName>
        <fullName evidence="3">TraC DNA primase</fullName>
    </submittedName>
</protein>
<feature type="region of interest" description="Disordered" evidence="1">
    <location>
        <begin position="105"/>
        <end position="163"/>
    </location>
</feature>
<evidence type="ECO:0000313" key="4">
    <source>
        <dbReference type="Proteomes" id="UP000693970"/>
    </source>
</evidence>
<comment type="caution">
    <text evidence="3">The sequence shown here is derived from an EMBL/GenBank/DDBJ whole genome shotgun (WGS) entry which is preliminary data.</text>
</comment>
<dbReference type="OrthoDB" id="77439at2759"/>
<feature type="compositionally biased region" description="Polar residues" evidence="1">
    <location>
        <begin position="118"/>
        <end position="129"/>
    </location>
</feature>
<reference evidence="3" key="1">
    <citation type="journal article" date="2021" name="Sci. Rep.">
        <title>Diploid genomic architecture of Nitzschia inconspicua, an elite biomass production diatom.</title>
        <authorList>
            <person name="Oliver A."/>
            <person name="Podell S."/>
            <person name="Pinowska A."/>
            <person name="Traller J.C."/>
            <person name="Smith S.R."/>
            <person name="McClure R."/>
            <person name="Beliaev A."/>
            <person name="Bohutskyi P."/>
            <person name="Hill E.A."/>
            <person name="Rabines A."/>
            <person name="Zheng H."/>
            <person name="Allen L.Z."/>
            <person name="Kuo A."/>
            <person name="Grigoriev I.V."/>
            <person name="Allen A.E."/>
            <person name="Hazlebeck D."/>
            <person name="Allen E.E."/>
        </authorList>
    </citation>
    <scope>NUCLEOTIDE SEQUENCE</scope>
    <source>
        <strain evidence="3">Hildebrandi</strain>
    </source>
</reference>
<dbReference type="Proteomes" id="UP000693970">
    <property type="component" value="Unassembled WGS sequence"/>
</dbReference>
<dbReference type="EMBL" id="JAGRRH010000024">
    <property type="protein sequence ID" value="KAG7342952.1"/>
    <property type="molecule type" value="Genomic_DNA"/>
</dbReference>